<evidence type="ECO:0000313" key="1">
    <source>
        <dbReference type="EMBL" id="SDB15907.1"/>
    </source>
</evidence>
<keyword evidence="2" id="KW-1185">Reference proteome</keyword>
<dbReference type="Gene3D" id="3.20.20.30">
    <property type="entry name" value="Luciferase-like domain"/>
    <property type="match status" value="1"/>
</dbReference>
<gene>
    <name evidence="1" type="ORF">SAMN02982931_01258</name>
</gene>
<accession>A0A1G6B5H1</accession>
<dbReference type="InterPro" id="IPR036661">
    <property type="entry name" value="Luciferase-like_sf"/>
</dbReference>
<name>A0A1G6B5H1_9HYPH</name>
<protein>
    <submittedName>
        <fullName evidence="1">Luciferase-like monooxygenase</fullName>
    </submittedName>
</protein>
<evidence type="ECO:0000313" key="2">
    <source>
        <dbReference type="Proteomes" id="UP000199071"/>
    </source>
</evidence>
<dbReference type="RefSeq" id="WP_210185550.1">
    <property type="nucleotide sequence ID" value="NZ_FMXQ01000002.1"/>
</dbReference>
<reference evidence="1 2" key="1">
    <citation type="submission" date="2016-10" db="EMBL/GenBank/DDBJ databases">
        <authorList>
            <person name="de Groot N.N."/>
        </authorList>
    </citation>
    <scope>NUCLEOTIDE SEQUENCE [LARGE SCALE GENOMIC DNA]</scope>
    <source>
        <strain evidence="1 2">ATCC 35022</strain>
    </source>
</reference>
<dbReference type="Proteomes" id="UP000199071">
    <property type="component" value="Unassembled WGS sequence"/>
</dbReference>
<keyword evidence="1" id="KW-0503">Monooxygenase</keyword>
<sequence>MEIGRYRFGEDRRLDIAIASPAIMMAAVDAVTKRIQVTGAVTILSTLDPVRLSRTLQKLAPRVSGRRRGTSARAR</sequence>
<dbReference type="GO" id="GO:0004497">
    <property type="term" value="F:monooxygenase activity"/>
    <property type="evidence" value="ECO:0007669"/>
    <property type="project" value="UniProtKB-KW"/>
</dbReference>
<dbReference type="EMBL" id="FMXQ01000002">
    <property type="protein sequence ID" value="SDB15907.1"/>
    <property type="molecule type" value="Genomic_DNA"/>
</dbReference>
<dbReference type="STRING" id="665467.SAMN02982931_01258"/>
<organism evidence="1 2">
    <name type="scientific">Bauldia litoralis</name>
    <dbReference type="NCBI Taxonomy" id="665467"/>
    <lineage>
        <taxon>Bacteria</taxon>
        <taxon>Pseudomonadati</taxon>
        <taxon>Pseudomonadota</taxon>
        <taxon>Alphaproteobacteria</taxon>
        <taxon>Hyphomicrobiales</taxon>
        <taxon>Kaistiaceae</taxon>
        <taxon>Bauldia</taxon>
    </lineage>
</organism>
<proteinExistence type="predicted"/>
<dbReference type="AlphaFoldDB" id="A0A1G6B5H1"/>
<dbReference type="GO" id="GO:0016705">
    <property type="term" value="F:oxidoreductase activity, acting on paired donors, with incorporation or reduction of molecular oxygen"/>
    <property type="evidence" value="ECO:0007669"/>
    <property type="project" value="InterPro"/>
</dbReference>
<keyword evidence="1" id="KW-0560">Oxidoreductase</keyword>
<dbReference type="SUPFAM" id="SSF51679">
    <property type="entry name" value="Bacterial luciferase-like"/>
    <property type="match status" value="1"/>
</dbReference>